<feature type="region of interest" description="Disordered" evidence="1">
    <location>
        <begin position="231"/>
        <end position="260"/>
    </location>
</feature>
<comment type="caution">
    <text evidence="2">The sequence shown here is derived from an EMBL/GenBank/DDBJ whole genome shotgun (WGS) entry which is preliminary data.</text>
</comment>
<proteinExistence type="predicted"/>
<keyword evidence="3" id="KW-1185">Reference proteome</keyword>
<evidence type="ECO:0000256" key="1">
    <source>
        <dbReference type="SAM" id="MobiDB-lite"/>
    </source>
</evidence>
<feature type="compositionally biased region" description="Polar residues" evidence="1">
    <location>
        <begin position="235"/>
        <end position="248"/>
    </location>
</feature>
<gene>
    <name evidence="2" type="ORF">QBC37DRAFT_461899</name>
</gene>
<reference evidence="2" key="1">
    <citation type="journal article" date="2023" name="Mol. Phylogenet. Evol.">
        <title>Genome-scale phylogeny and comparative genomics of the fungal order Sordariales.</title>
        <authorList>
            <person name="Hensen N."/>
            <person name="Bonometti L."/>
            <person name="Westerberg I."/>
            <person name="Brannstrom I.O."/>
            <person name="Guillou S."/>
            <person name="Cros-Aarteil S."/>
            <person name="Calhoun S."/>
            <person name="Haridas S."/>
            <person name="Kuo A."/>
            <person name="Mondo S."/>
            <person name="Pangilinan J."/>
            <person name="Riley R."/>
            <person name="LaButti K."/>
            <person name="Andreopoulos B."/>
            <person name="Lipzen A."/>
            <person name="Chen C."/>
            <person name="Yan M."/>
            <person name="Daum C."/>
            <person name="Ng V."/>
            <person name="Clum A."/>
            <person name="Steindorff A."/>
            <person name="Ohm R.A."/>
            <person name="Martin F."/>
            <person name="Silar P."/>
            <person name="Natvig D.O."/>
            <person name="Lalanne C."/>
            <person name="Gautier V."/>
            <person name="Ament-Velasquez S.L."/>
            <person name="Kruys A."/>
            <person name="Hutchinson M.I."/>
            <person name="Powell A.J."/>
            <person name="Barry K."/>
            <person name="Miller A.N."/>
            <person name="Grigoriev I.V."/>
            <person name="Debuchy R."/>
            <person name="Gladieux P."/>
            <person name="Hiltunen Thoren M."/>
            <person name="Johannesson H."/>
        </authorList>
    </citation>
    <scope>NUCLEOTIDE SEQUENCE</scope>
    <source>
        <strain evidence="2">PSN293</strain>
    </source>
</reference>
<dbReference type="AlphaFoldDB" id="A0AAN7B867"/>
<evidence type="ECO:0000313" key="3">
    <source>
        <dbReference type="Proteomes" id="UP001301769"/>
    </source>
</evidence>
<reference evidence="2" key="2">
    <citation type="submission" date="2023-05" db="EMBL/GenBank/DDBJ databases">
        <authorList>
            <consortium name="Lawrence Berkeley National Laboratory"/>
            <person name="Steindorff A."/>
            <person name="Hensen N."/>
            <person name="Bonometti L."/>
            <person name="Westerberg I."/>
            <person name="Brannstrom I.O."/>
            <person name="Guillou S."/>
            <person name="Cros-Aarteil S."/>
            <person name="Calhoun S."/>
            <person name="Haridas S."/>
            <person name="Kuo A."/>
            <person name="Mondo S."/>
            <person name="Pangilinan J."/>
            <person name="Riley R."/>
            <person name="Labutti K."/>
            <person name="Andreopoulos B."/>
            <person name="Lipzen A."/>
            <person name="Chen C."/>
            <person name="Yanf M."/>
            <person name="Daum C."/>
            <person name="Ng V."/>
            <person name="Clum A."/>
            <person name="Ohm R."/>
            <person name="Martin F."/>
            <person name="Silar P."/>
            <person name="Natvig D."/>
            <person name="Lalanne C."/>
            <person name="Gautier V."/>
            <person name="Ament-Velasquez S.L."/>
            <person name="Kruys A."/>
            <person name="Hutchinson M.I."/>
            <person name="Powell A.J."/>
            <person name="Barry K."/>
            <person name="Miller A.N."/>
            <person name="Grigoriev I.V."/>
            <person name="Debuchy R."/>
            <person name="Gladieux P."/>
            <person name="Thoren M.H."/>
            <person name="Johannesson H."/>
        </authorList>
    </citation>
    <scope>NUCLEOTIDE SEQUENCE</scope>
    <source>
        <strain evidence="2">PSN293</strain>
    </source>
</reference>
<feature type="compositionally biased region" description="Low complexity" evidence="1">
    <location>
        <begin position="249"/>
        <end position="260"/>
    </location>
</feature>
<sequence>MKYTTFNKVAASMVGIPVALFSLLVLHTAARQTADANLSACLTIGAIVTVCQSYHPNLLTITAFQSAASCACYSSGIWAPSIFDANLAACANYYSTANTSNLAAISNFYHTTAPCELAGNVLNASATATATTVDQPTGAGPSACSYLSSVIFSCSSVSPDFATQTNPHIFASCLCYGPAGIDGVLTGWKPMAFDNALATCNSYLSSVNPGAWASYTTQSNAFLRTPCASAGDVKNSGSSSTVPRTSVGASTATATSTTTSSAAMRSRLEVGSAGGWLLGSGLALLMMNGV</sequence>
<dbReference type="EMBL" id="MU858094">
    <property type="protein sequence ID" value="KAK4214433.1"/>
    <property type="molecule type" value="Genomic_DNA"/>
</dbReference>
<protein>
    <submittedName>
        <fullName evidence="2">Uncharacterized protein</fullName>
    </submittedName>
</protein>
<accession>A0AAN7B867</accession>
<evidence type="ECO:0000313" key="2">
    <source>
        <dbReference type="EMBL" id="KAK4214433.1"/>
    </source>
</evidence>
<name>A0AAN7B867_9PEZI</name>
<organism evidence="2 3">
    <name type="scientific">Rhypophila decipiens</name>
    <dbReference type="NCBI Taxonomy" id="261697"/>
    <lineage>
        <taxon>Eukaryota</taxon>
        <taxon>Fungi</taxon>
        <taxon>Dikarya</taxon>
        <taxon>Ascomycota</taxon>
        <taxon>Pezizomycotina</taxon>
        <taxon>Sordariomycetes</taxon>
        <taxon>Sordariomycetidae</taxon>
        <taxon>Sordariales</taxon>
        <taxon>Naviculisporaceae</taxon>
        <taxon>Rhypophila</taxon>
    </lineage>
</organism>
<dbReference type="Proteomes" id="UP001301769">
    <property type="component" value="Unassembled WGS sequence"/>
</dbReference>